<organism evidence="2 3">
    <name type="scientific">Neorhizobium huautlense</name>
    <dbReference type="NCBI Taxonomy" id="67774"/>
    <lineage>
        <taxon>Bacteria</taxon>
        <taxon>Pseudomonadati</taxon>
        <taxon>Pseudomonadota</taxon>
        <taxon>Alphaproteobacteria</taxon>
        <taxon>Hyphomicrobiales</taxon>
        <taxon>Rhizobiaceae</taxon>
        <taxon>Rhizobium/Agrobacterium group</taxon>
        <taxon>Neorhizobium</taxon>
    </lineage>
</organism>
<dbReference type="Gene3D" id="2.10.260.10">
    <property type="match status" value="1"/>
</dbReference>
<feature type="domain" description="SpoVT-AbrB" evidence="1">
    <location>
        <begin position="6"/>
        <end position="52"/>
    </location>
</feature>
<comment type="caution">
    <text evidence="2">The sequence shown here is derived from an EMBL/GenBank/DDBJ whole genome shotgun (WGS) entry which is preliminary data.</text>
</comment>
<evidence type="ECO:0000313" key="2">
    <source>
        <dbReference type="EMBL" id="MDP9836140.1"/>
    </source>
</evidence>
<dbReference type="InterPro" id="IPR039052">
    <property type="entry name" value="Antitox_PemI-like"/>
</dbReference>
<evidence type="ECO:0000259" key="1">
    <source>
        <dbReference type="SMART" id="SM00966"/>
    </source>
</evidence>
<dbReference type="SUPFAM" id="SSF89447">
    <property type="entry name" value="AbrB/MazE/MraZ-like"/>
    <property type="match status" value="1"/>
</dbReference>
<gene>
    <name evidence="2" type="ORF">J2T09_000882</name>
</gene>
<evidence type="ECO:0000313" key="3">
    <source>
        <dbReference type="Proteomes" id="UP001241472"/>
    </source>
</evidence>
<protein>
    <submittedName>
        <fullName evidence="2">Antitoxin MazE</fullName>
    </submittedName>
</protein>
<dbReference type="InterPro" id="IPR037914">
    <property type="entry name" value="SpoVT-AbrB_sf"/>
</dbReference>
<dbReference type="Proteomes" id="UP001241472">
    <property type="component" value="Unassembled WGS sequence"/>
</dbReference>
<dbReference type="InterPro" id="IPR007159">
    <property type="entry name" value="SpoVT-AbrB_dom"/>
</dbReference>
<accession>A0ABT9PNU3</accession>
<dbReference type="SMART" id="SM00966">
    <property type="entry name" value="SpoVT_AbrB"/>
    <property type="match status" value="1"/>
</dbReference>
<sequence length="80" mass="8970">MRVTVKKLGDSASIPIPREIMEAANLSVDTEVDVSEQNGRVIIELPRDQDLDLDEMISRITPENLHDEIDFGAPVGRERL</sequence>
<name>A0ABT9PNU3_9HYPH</name>
<dbReference type="PANTHER" id="PTHR40516">
    <property type="entry name" value="ANTITOXIN CHPS-RELATED"/>
    <property type="match status" value="1"/>
</dbReference>
<proteinExistence type="predicted"/>
<dbReference type="Pfam" id="PF04014">
    <property type="entry name" value="MazE_antitoxin"/>
    <property type="match status" value="1"/>
</dbReference>
<reference evidence="2 3" key="1">
    <citation type="submission" date="2023-07" db="EMBL/GenBank/DDBJ databases">
        <title>Sorghum-associated microbial communities from plants grown in Nebraska, USA.</title>
        <authorList>
            <person name="Schachtman D."/>
        </authorList>
    </citation>
    <scope>NUCLEOTIDE SEQUENCE [LARGE SCALE GENOMIC DNA]</scope>
    <source>
        <strain evidence="2 3">DS1307</strain>
    </source>
</reference>
<dbReference type="RefSeq" id="WP_306831481.1">
    <property type="nucleotide sequence ID" value="NZ_JAUSRF010000002.1"/>
</dbReference>
<keyword evidence="3" id="KW-1185">Reference proteome</keyword>
<dbReference type="EMBL" id="JAUSRF010000002">
    <property type="protein sequence ID" value="MDP9836140.1"/>
    <property type="molecule type" value="Genomic_DNA"/>
</dbReference>
<dbReference type="PANTHER" id="PTHR40516:SF1">
    <property type="entry name" value="ANTITOXIN CHPS-RELATED"/>
    <property type="match status" value="1"/>
</dbReference>